<sequence length="848" mass="92613">MDEDLQMSYGSEFMPSEAGGSTEDSVSLVEESGGEVGASGSEGDEVGDDDADSPEGSIQGRSRKRRREPSMEGRRWRRKAAGDGFAFDKDGRGGRGVVPRDFTTALVKAWVPRRKAFRLAGRLVPFSVYDVAFFTGLPVTRKTVEFAEGDFSTTDIARMVRQRMAQYVTEKSDKLKREKGSKKPVFRNYIKVMKKLLDANNEPEKVWLYVHTTRFAKYDKGMFPRLASWDSVDHGGRYDAFELVAGIKESEIIHVLHPRPEEMGVRTIRDFMKSPEYGYYILDGEGVLLYEERLHWARQEAHEKREKLRQTERRLQFWMSRAHELEARLKLSKAPATQEDGGEQPRGDVGEAIQIETEMECLGRPGIDLGEAVEHGSREGDGSAPDAPVTIGEEKAGDSIGAPDVVPSPAVEDVGHTVFVLDVDPGDDVGNPEGGVSGYGGEDAGSHTSGGEGVPVGPASGMGNVELGTRAATAGVGKDVAVEGVVPSVDRGRAMAPETADVAMEDAVVDEACADPLLGLSGESVANPAGDVDRTAGGDSSGNPDVEGMPCEGEGAGDSSNIVTSMKRRPWCQKLAVVHGTPCTDPMRHHGGRKKQKDLTDEGMGAEKAPGGDEPSEGEVATEILDVPSIAVDQSQWGADAEDFNTITLTKQVLAPYITALLSTTEKELLNTVRDREEDVKECLPRLVRASWLWASSTWSQMPEQGTGLGGIASVTLHNKARITAMIWDTFKRPPHADVRCVFMPLLETTEGHWLLLVRITFILAFVRSVTCANTAQWELCNPPCPDQMNGHDCGVFMMAFKELLFLKADDFHFDQDCVPLYRDKCLLSFIQGRVAHFPQHLRDLAPS</sequence>
<comment type="caution">
    <text evidence="3">The sequence shown here is derived from an EMBL/GenBank/DDBJ whole genome shotgun (WGS) entry which is preliminary data.</text>
</comment>
<evidence type="ECO:0000256" key="2">
    <source>
        <dbReference type="SAM" id="MobiDB-lite"/>
    </source>
</evidence>
<keyword evidence="4" id="KW-1185">Reference proteome</keyword>
<dbReference type="Gene3D" id="3.40.395.10">
    <property type="entry name" value="Adenoviral Proteinase, Chain A"/>
    <property type="match status" value="1"/>
</dbReference>
<gene>
    <name evidence="3" type="ORF">Cgig2_019827</name>
</gene>
<name>A0A9Q1GPI3_9CARY</name>
<dbReference type="AlphaFoldDB" id="A0A9Q1GPI3"/>
<organism evidence="3 4">
    <name type="scientific">Carnegiea gigantea</name>
    <dbReference type="NCBI Taxonomy" id="171969"/>
    <lineage>
        <taxon>Eukaryota</taxon>
        <taxon>Viridiplantae</taxon>
        <taxon>Streptophyta</taxon>
        <taxon>Embryophyta</taxon>
        <taxon>Tracheophyta</taxon>
        <taxon>Spermatophyta</taxon>
        <taxon>Magnoliopsida</taxon>
        <taxon>eudicotyledons</taxon>
        <taxon>Gunneridae</taxon>
        <taxon>Pentapetalae</taxon>
        <taxon>Caryophyllales</taxon>
        <taxon>Cactineae</taxon>
        <taxon>Cactaceae</taxon>
        <taxon>Cactoideae</taxon>
        <taxon>Echinocereeae</taxon>
        <taxon>Carnegiea</taxon>
    </lineage>
</organism>
<reference evidence="3" key="1">
    <citation type="submission" date="2022-04" db="EMBL/GenBank/DDBJ databases">
        <title>Carnegiea gigantea Genome sequencing and assembly v2.</title>
        <authorList>
            <person name="Copetti D."/>
            <person name="Sanderson M.J."/>
            <person name="Burquez A."/>
            <person name="Wojciechowski M.F."/>
        </authorList>
    </citation>
    <scope>NUCLEOTIDE SEQUENCE</scope>
    <source>
        <strain evidence="3">SGP5-SGP5p</strain>
        <tissue evidence="3">Aerial part</tissue>
    </source>
</reference>
<feature type="compositionally biased region" description="Basic and acidic residues" evidence="2">
    <location>
        <begin position="372"/>
        <end position="381"/>
    </location>
</feature>
<feature type="compositionally biased region" description="Acidic residues" evidence="2">
    <location>
        <begin position="42"/>
        <end position="53"/>
    </location>
</feature>
<feature type="region of interest" description="Disordered" evidence="2">
    <location>
        <begin position="583"/>
        <end position="618"/>
    </location>
</feature>
<accession>A0A9Q1GPI3</accession>
<feature type="compositionally biased region" description="Gly residues" evidence="2">
    <location>
        <begin position="432"/>
        <end position="454"/>
    </location>
</feature>
<feature type="coiled-coil region" evidence="1">
    <location>
        <begin position="294"/>
        <end position="328"/>
    </location>
</feature>
<evidence type="ECO:0008006" key="5">
    <source>
        <dbReference type="Google" id="ProtNLM"/>
    </source>
</evidence>
<proteinExistence type="predicted"/>
<dbReference type="EMBL" id="JAKOGI010002065">
    <property type="protein sequence ID" value="KAJ8423057.1"/>
    <property type="molecule type" value="Genomic_DNA"/>
</dbReference>
<feature type="region of interest" description="Disordered" evidence="2">
    <location>
        <begin position="1"/>
        <end position="79"/>
    </location>
</feature>
<feature type="region of interest" description="Disordered" evidence="2">
    <location>
        <begin position="423"/>
        <end position="458"/>
    </location>
</feature>
<feature type="region of interest" description="Disordered" evidence="2">
    <location>
        <begin position="523"/>
        <end position="558"/>
    </location>
</feature>
<keyword evidence="1" id="KW-0175">Coiled coil</keyword>
<evidence type="ECO:0000313" key="3">
    <source>
        <dbReference type="EMBL" id="KAJ8423057.1"/>
    </source>
</evidence>
<dbReference type="SUPFAM" id="SSF54001">
    <property type="entry name" value="Cysteine proteinases"/>
    <property type="match status" value="1"/>
</dbReference>
<evidence type="ECO:0000313" key="4">
    <source>
        <dbReference type="Proteomes" id="UP001153076"/>
    </source>
</evidence>
<feature type="region of interest" description="Disordered" evidence="2">
    <location>
        <begin position="371"/>
        <end position="409"/>
    </location>
</feature>
<protein>
    <recommendedName>
        <fullName evidence="5">Ubiquitin-like protease family profile domain-containing protein</fullName>
    </recommendedName>
</protein>
<dbReference type="Proteomes" id="UP001153076">
    <property type="component" value="Unassembled WGS sequence"/>
</dbReference>
<evidence type="ECO:0000256" key="1">
    <source>
        <dbReference type="SAM" id="Coils"/>
    </source>
</evidence>
<dbReference type="OrthoDB" id="1694156at2759"/>
<dbReference type="InterPro" id="IPR038765">
    <property type="entry name" value="Papain-like_cys_pep_sf"/>
</dbReference>